<reference evidence="10 11" key="1">
    <citation type="journal article" date="2020" name="Nat. Commun.">
        <title>Genome of Tripterygium wilfordii and identification of cytochrome P450 involved in triptolide biosynthesis.</title>
        <authorList>
            <person name="Tu L."/>
            <person name="Su P."/>
            <person name="Zhang Z."/>
            <person name="Gao L."/>
            <person name="Wang J."/>
            <person name="Hu T."/>
            <person name="Zhou J."/>
            <person name="Zhang Y."/>
            <person name="Zhao Y."/>
            <person name="Liu Y."/>
            <person name="Song Y."/>
            <person name="Tong Y."/>
            <person name="Lu Y."/>
            <person name="Yang J."/>
            <person name="Xu C."/>
            <person name="Jia M."/>
            <person name="Peters R.J."/>
            <person name="Huang L."/>
            <person name="Gao W."/>
        </authorList>
    </citation>
    <scope>NUCLEOTIDE SEQUENCE [LARGE SCALE GENOMIC DNA]</scope>
    <source>
        <strain evidence="11">cv. XIE 37</strain>
        <tissue evidence="10">Leaf</tissue>
    </source>
</reference>
<feature type="compositionally biased region" description="Acidic residues" evidence="9">
    <location>
        <begin position="163"/>
        <end position="173"/>
    </location>
</feature>
<evidence type="ECO:0000256" key="2">
    <source>
        <dbReference type="ARBA" id="ARBA00009801"/>
    </source>
</evidence>
<evidence type="ECO:0000256" key="6">
    <source>
        <dbReference type="ARBA" id="ARBA00022553"/>
    </source>
</evidence>
<keyword evidence="5" id="KW-0698">rRNA processing</keyword>
<accession>A0A7J7DI71</accession>
<dbReference type="GO" id="GO:0001522">
    <property type="term" value="P:pseudouridine synthesis"/>
    <property type="evidence" value="ECO:0007669"/>
    <property type="project" value="InterPro"/>
</dbReference>
<feature type="compositionally biased region" description="Acidic residues" evidence="9">
    <location>
        <begin position="413"/>
        <end position="431"/>
    </location>
</feature>
<evidence type="ECO:0000256" key="4">
    <source>
        <dbReference type="ARBA" id="ARBA00022517"/>
    </source>
</evidence>
<dbReference type="InParanoid" id="A0A7J7DI71"/>
<dbReference type="SUPFAM" id="SSF50447">
    <property type="entry name" value="Translation proteins"/>
    <property type="match status" value="1"/>
</dbReference>
<dbReference type="AlphaFoldDB" id="A0A7J7DI71"/>
<feature type="region of interest" description="Disordered" evidence="9">
    <location>
        <begin position="409"/>
        <end position="488"/>
    </location>
</feature>
<evidence type="ECO:0000313" key="11">
    <source>
        <dbReference type="Proteomes" id="UP000593562"/>
    </source>
</evidence>
<dbReference type="OrthoDB" id="21550at2759"/>
<feature type="compositionally biased region" description="Acidic residues" evidence="9">
    <location>
        <begin position="231"/>
        <end position="241"/>
    </location>
</feature>
<keyword evidence="11" id="KW-1185">Reference proteome</keyword>
<dbReference type="Proteomes" id="UP000593562">
    <property type="component" value="Unassembled WGS sequence"/>
</dbReference>
<feature type="compositionally biased region" description="Basic residues" evidence="9">
    <location>
        <begin position="436"/>
        <end position="445"/>
    </location>
</feature>
<dbReference type="InterPro" id="IPR040309">
    <property type="entry name" value="Naf1"/>
</dbReference>
<feature type="region of interest" description="Disordered" evidence="9">
    <location>
        <begin position="641"/>
        <end position="716"/>
    </location>
</feature>
<comment type="subcellular location">
    <subcellularLocation>
        <location evidence="1">Nucleus</location>
    </subcellularLocation>
</comment>
<dbReference type="GO" id="GO:0005634">
    <property type="term" value="C:nucleus"/>
    <property type="evidence" value="ECO:0007669"/>
    <property type="project" value="UniProtKB-SubCell"/>
</dbReference>
<dbReference type="GO" id="GO:0005732">
    <property type="term" value="C:sno(s)RNA-containing ribonucleoprotein complex"/>
    <property type="evidence" value="ECO:0007669"/>
    <property type="project" value="InterPro"/>
</dbReference>
<comment type="caution">
    <text evidence="10">The sequence shown here is derived from an EMBL/GenBank/DDBJ whole genome shotgun (WGS) entry which is preliminary data.</text>
</comment>
<dbReference type="GO" id="GO:0000493">
    <property type="term" value="P:box H/ACA snoRNP assembly"/>
    <property type="evidence" value="ECO:0007669"/>
    <property type="project" value="InterPro"/>
</dbReference>
<name>A0A7J7DI71_TRIWF</name>
<evidence type="ECO:0000256" key="8">
    <source>
        <dbReference type="ARBA" id="ARBA00023242"/>
    </source>
</evidence>
<comment type="similarity">
    <text evidence="2">Belongs to the NAF1 family.</text>
</comment>
<evidence type="ECO:0000256" key="1">
    <source>
        <dbReference type="ARBA" id="ARBA00004123"/>
    </source>
</evidence>
<feature type="compositionally biased region" description="Low complexity" evidence="9">
    <location>
        <begin position="174"/>
        <end position="183"/>
    </location>
</feature>
<dbReference type="EMBL" id="JAAARO010000006">
    <property type="protein sequence ID" value="KAF5745989.1"/>
    <property type="molecule type" value="Genomic_DNA"/>
</dbReference>
<evidence type="ECO:0000256" key="9">
    <source>
        <dbReference type="SAM" id="MobiDB-lite"/>
    </source>
</evidence>
<evidence type="ECO:0000256" key="3">
    <source>
        <dbReference type="ARBA" id="ARBA00021438"/>
    </source>
</evidence>
<dbReference type="FunFam" id="2.40.10.230:FF:000002">
    <property type="entry name" value="H/ACA ribonucleoprotein complex non-core subunit NAF1"/>
    <property type="match status" value="1"/>
</dbReference>
<dbReference type="InterPro" id="IPR038664">
    <property type="entry name" value="Gar1/Naf1_Cbf5-bd_sf"/>
</dbReference>
<keyword evidence="6" id="KW-0597">Phosphoprotein</keyword>
<evidence type="ECO:0000256" key="7">
    <source>
        <dbReference type="ARBA" id="ARBA00022884"/>
    </source>
</evidence>
<organism evidence="10 11">
    <name type="scientific">Tripterygium wilfordii</name>
    <name type="common">Thunder God vine</name>
    <dbReference type="NCBI Taxonomy" id="458696"/>
    <lineage>
        <taxon>Eukaryota</taxon>
        <taxon>Viridiplantae</taxon>
        <taxon>Streptophyta</taxon>
        <taxon>Embryophyta</taxon>
        <taxon>Tracheophyta</taxon>
        <taxon>Spermatophyta</taxon>
        <taxon>Magnoliopsida</taxon>
        <taxon>eudicotyledons</taxon>
        <taxon>Gunneridae</taxon>
        <taxon>Pentapetalae</taxon>
        <taxon>rosids</taxon>
        <taxon>fabids</taxon>
        <taxon>Celastrales</taxon>
        <taxon>Celastraceae</taxon>
        <taxon>Tripterygium</taxon>
    </lineage>
</organism>
<feature type="region of interest" description="Disordered" evidence="9">
    <location>
        <begin position="152"/>
        <end position="268"/>
    </location>
</feature>
<protein>
    <recommendedName>
        <fullName evidence="3">H/ACA ribonucleoprotein complex non-core subunit NAF1</fullName>
    </recommendedName>
</protein>
<dbReference type="GO" id="GO:0003723">
    <property type="term" value="F:RNA binding"/>
    <property type="evidence" value="ECO:0007669"/>
    <property type="project" value="UniProtKB-KW"/>
</dbReference>
<dbReference type="Pfam" id="PF04410">
    <property type="entry name" value="Gar1"/>
    <property type="match status" value="1"/>
</dbReference>
<gene>
    <name evidence="10" type="ORF">HS088_TW06G00154</name>
</gene>
<keyword evidence="8" id="KW-0539">Nucleus</keyword>
<dbReference type="PANTHER" id="PTHR31633">
    <property type="entry name" value="H/ACA RIBONUCLEOPROTEIN COMPLEX NON-CORE SUBUNIT NAF1"/>
    <property type="match status" value="1"/>
</dbReference>
<dbReference type="InterPro" id="IPR009000">
    <property type="entry name" value="Transl_B-barrel_sf"/>
</dbReference>
<evidence type="ECO:0000256" key="5">
    <source>
        <dbReference type="ARBA" id="ARBA00022552"/>
    </source>
</evidence>
<keyword evidence="7" id="KW-0694">RNA-binding</keyword>
<feature type="compositionally biased region" description="Acidic residues" evidence="9">
    <location>
        <begin position="199"/>
        <end position="214"/>
    </location>
</feature>
<feature type="compositionally biased region" description="Polar residues" evidence="9">
    <location>
        <begin position="656"/>
        <end position="686"/>
    </location>
</feature>
<keyword evidence="4" id="KW-0690">Ribosome biogenesis</keyword>
<dbReference type="PANTHER" id="PTHR31633:SF1">
    <property type="entry name" value="H_ACA RIBONUCLEOPROTEIN COMPLEX NON-CORE SUBUNIT NAF1"/>
    <property type="match status" value="1"/>
</dbReference>
<proteinExistence type="inferred from homology"/>
<feature type="compositionally biased region" description="Basic residues" evidence="9">
    <location>
        <begin position="454"/>
        <end position="464"/>
    </location>
</feature>
<dbReference type="InterPro" id="IPR007504">
    <property type="entry name" value="H/ACA_rnp_Gar1/Naf1"/>
</dbReference>
<sequence>MVGFIDEQIEEDAIQSPKINTLKDSLGAVDLKVFDLSFSDTFLDFDLMDDWFQDYLNPDWANSGDAEVAVEEKIIPMVEGGSFGETRFEGAVAKGSQPNLVGSKQNEVGVSSLAVKSELEPDEFATERTSSYCIADEMGKVKTVDKTVVSEAASDVGKRKGDDEGESISETESESSSSSSSSSKDGDDEESSSASSSSDDGDDEDVDICGDEEEEGKKEMNVQVKAVNEVQELEEGEISGDDGERTFGGTDDEEDQLVNGDKDGKDMVSWSDVEFDDAEDGGAASGPIRSKNELQDLPPVPAVEVSLQQHHQLLPVGVVLSMMGAKVIIEGVEKHNPLDEGSILWVTESRSPLGLVDEIFGPVKNPYYVVRYNSESEVPAGIHEGSLISFVQDFANHVLNDKNLYKKGYDASGDNDEELSVDEEFSDDEKEAEYKRRLKTSKRGMARMDDQKLRNKKNDKRKLKNREGTWKPNMASGQNTPMGKDHLPPNQNQNQILPVAASTNQGNCSSSSAIRQDFPNSMSWVPSFQQMAQTTAGFPPSNGMWMNGMPFQQPQSAIVPVGFPPHFMPWPVQNHLQHPHQMPFTNQMPFQQPFNPIPGSLPNFGLPGGQPNMFPGPVSNTRPGLVRQNGFIQTGLGMSFHGQLTGPGPNVGELGNLSNGLNVEQNPTSQPSGIPPASTQTAQQFNIGAHSSRGRRGYRGGGRFGGGRGRDPRQLR</sequence>
<dbReference type="Gene3D" id="2.40.10.230">
    <property type="entry name" value="Probable tRNA pseudouridine synthase domain"/>
    <property type="match status" value="1"/>
</dbReference>
<dbReference type="GO" id="GO:0006364">
    <property type="term" value="P:rRNA processing"/>
    <property type="evidence" value="ECO:0007669"/>
    <property type="project" value="UniProtKB-KW"/>
</dbReference>
<evidence type="ECO:0000313" key="10">
    <source>
        <dbReference type="EMBL" id="KAF5745989.1"/>
    </source>
</evidence>